<keyword evidence="15" id="KW-1133">Transmembrane helix</keyword>
<dbReference type="Gene3D" id="3.60.21.10">
    <property type="match status" value="1"/>
</dbReference>
<dbReference type="FunFam" id="3.40.50.720:FF:000033">
    <property type="entry name" value="Adenylyltransferase and sulfurtransferase MOCS3"/>
    <property type="match status" value="1"/>
</dbReference>
<dbReference type="GO" id="GO:0016787">
    <property type="term" value="F:hydrolase activity"/>
    <property type="evidence" value="ECO:0007669"/>
    <property type="project" value="InterPro"/>
</dbReference>
<comment type="caution">
    <text evidence="17">The sequence shown here is derived from an EMBL/GenBank/DDBJ whole genome shotgun (WGS) entry which is preliminary data.</text>
</comment>
<dbReference type="Gene3D" id="3.40.250.10">
    <property type="entry name" value="Rhodanese-like domain"/>
    <property type="match status" value="1"/>
</dbReference>
<evidence type="ECO:0000256" key="10">
    <source>
        <dbReference type="ARBA" id="ARBA00023054"/>
    </source>
</evidence>
<feature type="compositionally biased region" description="Polar residues" evidence="14">
    <location>
        <begin position="1254"/>
        <end position="1269"/>
    </location>
</feature>
<dbReference type="Pfam" id="PF08243">
    <property type="entry name" value="SPT2"/>
    <property type="match status" value="1"/>
</dbReference>
<keyword evidence="11 13" id="KW-0501">Molybdenum cofactor biosynthesis</keyword>
<keyword evidence="12 13" id="KW-0511">Multifunctional enzyme</keyword>
<dbReference type="InterPro" id="IPR035985">
    <property type="entry name" value="Ubiquitin-activating_enz"/>
</dbReference>
<keyword evidence="15" id="KW-0472">Membrane</keyword>
<dbReference type="GO" id="GO:0005524">
    <property type="term" value="F:ATP binding"/>
    <property type="evidence" value="ECO:0007669"/>
    <property type="project" value="UniProtKB-KW"/>
</dbReference>
<keyword evidence="10" id="KW-0175">Coiled coil</keyword>
<dbReference type="EC" id="2.7.7.-" evidence="13"/>
<feature type="domain" description="Rhodanese" evidence="16">
    <location>
        <begin position="297"/>
        <end position="403"/>
    </location>
</feature>
<comment type="similarity">
    <text evidence="2">Belongs to the SPT2 family.</text>
</comment>
<evidence type="ECO:0000256" key="15">
    <source>
        <dbReference type="SAM" id="Phobius"/>
    </source>
</evidence>
<dbReference type="EMBL" id="JAPWDV010000003">
    <property type="protein sequence ID" value="KAJ6217778.1"/>
    <property type="molecule type" value="Genomic_DNA"/>
</dbReference>
<dbReference type="NCBIfam" id="NF004281">
    <property type="entry name" value="PRK05690.1"/>
    <property type="match status" value="1"/>
</dbReference>
<evidence type="ECO:0000256" key="9">
    <source>
        <dbReference type="ARBA" id="ARBA00022840"/>
    </source>
</evidence>
<dbReference type="EC" id="2.8.1.-" evidence="13"/>
<dbReference type="GO" id="GO:0016783">
    <property type="term" value="F:sulfurtransferase activity"/>
    <property type="evidence" value="ECO:0007669"/>
    <property type="project" value="UniProtKB-UniRule"/>
</dbReference>
<dbReference type="Proteomes" id="UP001142055">
    <property type="component" value="Chromosome 3"/>
</dbReference>
<dbReference type="InterPro" id="IPR056229">
    <property type="entry name" value="Ig_TMM62"/>
</dbReference>
<feature type="binding site" evidence="13">
    <location>
        <begin position="132"/>
        <end position="133"/>
    </location>
    <ligand>
        <name>ATP</name>
        <dbReference type="ChEBI" id="CHEBI:30616"/>
    </ligand>
</feature>
<dbReference type="InterPro" id="IPR028885">
    <property type="entry name" value="MOCS3/Uba4"/>
</dbReference>
<dbReference type="GO" id="GO:0006777">
    <property type="term" value="P:Mo-molybdopterin cofactor biosynthetic process"/>
    <property type="evidence" value="ECO:0007669"/>
    <property type="project" value="UniProtKB-UniRule"/>
</dbReference>
<evidence type="ECO:0000313" key="18">
    <source>
        <dbReference type="Proteomes" id="UP001142055"/>
    </source>
</evidence>
<feature type="compositionally biased region" description="Basic and acidic residues" evidence="14">
    <location>
        <begin position="1298"/>
        <end position="1307"/>
    </location>
</feature>
<keyword evidence="3 13" id="KW-0963">Cytoplasm</keyword>
<dbReference type="Gene3D" id="3.40.50.720">
    <property type="entry name" value="NAD(P)-binding Rossmann-like Domain"/>
    <property type="match status" value="1"/>
</dbReference>
<dbReference type="InterPro" id="IPR036873">
    <property type="entry name" value="Rhodanese-like_dom_sf"/>
</dbReference>
<evidence type="ECO:0000256" key="4">
    <source>
        <dbReference type="ARBA" id="ARBA00022679"/>
    </source>
</evidence>
<feature type="compositionally biased region" description="Basic and acidic residues" evidence="14">
    <location>
        <begin position="1151"/>
        <end position="1179"/>
    </location>
</feature>
<comment type="pathway">
    <text evidence="13">tRNA modification; 5-methoxycarbonylmethyl-2-thiouridine-tRNA biosynthesis.</text>
</comment>
<keyword evidence="9 13" id="KW-0067">ATP-binding</keyword>
<keyword evidence="18" id="KW-1185">Reference proteome</keyword>
<feature type="binding site" evidence="13">
    <location>
        <position position="252"/>
    </location>
    <ligand>
        <name>Zn(2+)</name>
        <dbReference type="ChEBI" id="CHEBI:29105"/>
    </ligand>
</feature>
<keyword evidence="8 13" id="KW-0862">Zinc</keyword>
<feature type="compositionally biased region" description="Polar residues" evidence="14">
    <location>
        <begin position="1226"/>
        <end position="1240"/>
    </location>
</feature>
<evidence type="ECO:0000256" key="2">
    <source>
        <dbReference type="ARBA" id="ARBA00006461"/>
    </source>
</evidence>
<dbReference type="PANTHER" id="PTHR14795">
    <property type="entry name" value="HELICASE RELATED"/>
    <property type="match status" value="1"/>
</dbReference>
<comment type="subcellular location">
    <subcellularLocation>
        <location evidence="1">Cytoplasm</location>
        <location evidence="1">Cytosol</location>
    </subcellularLocation>
</comment>
<reference evidence="17" key="1">
    <citation type="submission" date="2022-12" db="EMBL/GenBank/DDBJ databases">
        <title>Genome assemblies of Blomia tropicalis.</title>
        <authorList>
            <person name="Cui Y."/>
        </authorList>
    </citation>
    <scope>NUCLEOTIDE SEQUENCE</scope>
    <source>
        <tissue evidence="17">Adult mites</tissue>
    </source>
</reference>
<feature type="region of interest" description="Disordered" evidence="14">
    <location>
        <begin position="1143"/>
        <end position="1430"/>
    </location>
</feature>
<evidence type="ECO:0000256" key="14">
    <source>
        <dbReference type="SAM" id="MobiDB-lite"/>
    </source>
</evidence>
<feature type="binding site" evidence="13">
    <location>
        <position position="64"/>
    </location>
    <ligand>
        <name>ATP</name>
        <dbReference type="ChEBI" id="CHEBI:30616"/>
    </ligand>
</feature>
<feature type="binding site" evidence="13">
    <location>
        <position position="249"/>
    </location>
    <ligand>
        <name>Zn(2+)</name>
        <dbReference type="ChEBI" id="CHEBI:29105"/>
    </ligand>
</feature>
<dbReference type="GO" id="GO:0002143">
    <property type="term" value="P:tRNA wobble position uridine thiolation"/>
    <property type="evidence" value="ECO:0007669"/>
    <property type="project" value="InterPro"/>
</dbReference>
<dbReference type="SUPFAM" id="SSF56300">
    <property type="entry name" value="Metallo-dependent phosphatases"/>
    <property type="match status" value="1"/>
</dbReference>
<evidence type="ECO:0000256" key="12">
    <source>
        <dbReference type="ARBA" id="ARBA00023268"/>
    </source>
</evidence>
<proteinExistence type="inferred from homology"/>
<feature type="compositionally biased region" description="Low complexity" evidence="14">
    <location>
        <begin position="1343"/>
        <end position="1352"/>
    </location>
</feature>
<evidence type="ECO:0000256" key="1">
    <source>
        <dbReference type="ARBA" id="ARBA00004514"/>
    </source>
</evidence>
<dbReference type="InterPro" id="IPR001763">
    <property type="entry name" value="Rhodanese-like_dom"/>
</dbReference>
<dbReference type="GO" id="GO:0046872">
    <property type="term" value="F:metal ion binding"/>
    <property type="evidence" value="ECO:0007669"/>
    <property type="project" value="UniProtKB-KW"/>
</dbReference>
<dbReference type="Pfam" id="PF22878">
    <property type="entry name" value="SPT2_N"/>
    <property type="match status" value="1"/>
</dbReference>
<dbReference type="CDD" id="cd00757">
    <property type="entry name" value="ThiF_MoeB_HesA_family"/>
    <property type="match status" value="1"/>
</dbReference>
<feature type="active site" description="Glycyl thioester intermediate; for adenylyltransferase activity" evidence="13">
    <location>
        <position position="191"/>
    </location>
</feature>
<feature type="transmembrane region" description="Helical" evidence="15">
    <location>
        <begin position="902"/>
        <end position="920"/>
    </location>
</feature>
<dbReference type="Pfam" id="PF00149">
    <property type="entry name" value="Metallophos"/>
    <property type="match status" value="1"/>
</dbReference>
<dbReference type="InterPro" id="IPR004843">
    <property type="entry name" value="Calcineurin-like_PHP"/>
</dbReference>
<feature type="binding site" evidence="13">
    <location>
        <begin position="71"/>
        <end position="75"/>
    </location>
    <ligand>
        <name>ATP</name>
        <dbReference type="ChEBI" id="CHEBI:30616"/>
    </ligand>
</feature>
<keyword evidence="15" id="KW-0812">Transmembrane</keyword>
<evidence type="ECO:0000256" key="13">
    <source>
        <dbReference type="HAMAP-Rule" id="MF_03049"/>
    </source>
</evidence>
<evidence type="ECO:0000256" key="11">
    <source>
        <dbReference type="ARBA" id="ARBA00023150"/>
    </source>
</evidence>
<feature type="compositionally biased region" description="Polar residues" evidence="14">
    <location>
        <begin position="1319"/>
        <end position="1335"/>
    </location>
</feature>
<feature type="compositionally biased region" description="Acidic residues" evidence="14">
    <location>
        <begin position="1395"/>
        <end position="1430"/>
    </location>
</feature>
<dbReference type="PROSITE" id="PS50206">
    <property type="entry name" value="RHODANESE_3"/>
    <property type="match status" value="1"/>
</dbReference>
<keyword evidence="4 13" id="KW-0808">Transferase</keyword>
<dbReference type="PANTHER" id="PTHR14795:SF0">
    <property type="entry name" value="TRANSMEMBRANE PROTEIN 62"/>
    <property type="match status" value="1"/>
</dbReference>
<dbReference type="GO" id="GO:0008641">
    <property type="term" value="F:ubiquitin-like modifier activating enzyme activity"/>
    <property type="evidence" value="ECO:0007669"/>
    <property type="project" value="InterPro"/>
</dbReference>
<feature type="binding site" evidence="13">
    <location>
        <position position="177"/>
    </location>
    <ligand>
        <name>Zn(2+)</name>
        <dbReference type="ChEBI" id="CHEBI:29105"/>
    </ligand>
</feature>
<gene>
    <name evidence="17" type="ORF">RDWZM_008935</name>
</gene>
<dbReference type="GO" id="GO:0005829">
    <property type="term" value="C:cytosol"/>
    <property type="evidence" value="ECO:0007669"/>
    <property type="project" value="UniProtKB-SubCell"/>
</dbReference>
<feature type="compositionally biased region" description="Basic and acidic residues" evidence="14">
    <location>
        <begin position="1190"/>
        <end position="1207"/>
    </location>
</feature>
<dbReference type="Pfam" id="PF00899">
    <property type="entry name" value="ThiF"/>
    <property type="match status" value="1"/>
</dbReference>
<feature type="binding site" evidence="13">
    <location>
        <position position="88"/>
    </location>
    <ligand>
        <name>ATP</name>
        <dbReference type="ChEBI" id="CHEBI:30616"/>
    </ligand>
</feature>
<dbReference type="HAMAP" id="MF_03049">
    <property type="entry name" value="MOCS3_Uba4"/>
    <property type="match status" value="1"/>
</dbReference>
<dbReference type="GO" id="GO:0070566">
    <property type="term" value="F:adenylyltransferase activity"/>
    <property type="evidence" value="ECO:0007669"/>
    <property type="project" value="InterPro"/>
</dbReference>
<evidence type="ECO:0000256" key="8">
    <source>
        <dbReference type="ARBA" id="ARBA00022833"/>
    </source>
</evidence>
<dbReference type="InterPro" id="IPR054552">
    <property type="entry name" value="SPT2_N"/>
</dbReference>
<dbReference type="InterPro" id="IPR013256">
    <property type="entry name" value="Chromatin_SPT2"/>
</dbReference>
<organism evidence="17 18">
    <name type="scientific">Blomia tropicalis</name>
    <name type="common">Mite</name>
    <dbReference type="NCBI Taxonomy" id="40697"/>
    <lineage>
        <taxon>Eukaryota</taxon>
        <taxon>Metazoa</taxon>
        <taxon>Ecdysozoa</taxon>
        <taxon>Arthropoda</taxon>
        <taxon>Chelicerata</taxon>
        <taxon>Arachnida</taxon>
        <taxon>Acari</taxon>
        <taxon>Acariformes</taxon>
        <taxon>Sarcoptiformes</taxon>
        <taxon>Astigmata</taxon>
        <taxon>Glycyphagoidea</taxon>
        <taxon>Echimyopodidae</taxon>
        <taxon>Blomia</taxon>
    </lineage>
</organism>
<feature type="compositionally biased region" description="Acidic residues" evidence="14">
    <location>
        <begin position="1478"/>
        <end position="1489"/>
    </location>
</feature>
<dbReference type="Pfam" id="PF24384">
    <property type="entry name" value="Ig_TMM62"/>
    <property type="match status" value="1"/>
</dbReference>
<evidence type="ECO:0000256" key="5">
    <source>
        <dbReference type="ARBA" id="ARBA00022694"/>
    </source>
</evidence>
<accession>A0A9Q0RJA6</accession>
<comment type="similarity">
    <text evidence="13">In the N-terminal section; belongs to the HesA/MoeB/ThiF family. UBA4 subfamily.</text>
</comment>
<dbReference type="SMART" id="SM00450">
    <property type="entry name" value="RHOD"/>
    <property type="match status" value="1"/>
</dbReference>
<evidence type="ECO:0000259" key="16">
    <source>
        <dbReference type="PROSITE" id="PS50206"/>
    </source>
</evidence>
<dbReference type="InterPro" id="IPR000594">
    <property type="entry name" value="ThiF_NAD_FAD-bd"/>
</dbReference>
<feature type="active site" description="Cysteine persulfide intermediate; for sulfurtransferase activity" evidence="13">
    <location>
        <position position="359"/>
    </location>
</feature>
<feature type="binding site" evidence="13">
    <location>
        <position position="43"/>
    </location>
    <ligand>
        <name>ATP</name>
        <dbReference type="ChEBI" id="CHEBI:30616"/>
    </ligand>
</feature>
<evidence type="ECO:0000256" key="7">
    <source>
        <dbReference type="ARBA" id="ARBA00022741"/>
    </source>
</evidence>
<evidence type="ECO:0000313" key="17">
    <source>
        <dbReference type="EMBL" id="KAJ6217778.1"/>
    </source>
</evidence>
<feature type="binding site" evidence="13">
    <location>
        <position position="174"/>
    </location>
    <ligand>
        <name>Zn(2+)</name>
        <dbReference type="ChEBI" id="CHEBI:29105"/>
    </ligand>
</feature>
<comment type="cofactor">
    <cofactor evidence="13">
        <name>Zn(2+)</name>
        <dbReference type="ChEBI" id="CHEBI:29105"/>
    </cofactor>
    <text evidence="13">Binds 1 zinc ion per subunit.</text>
</comment>
<comment type="function">
    <text evidence="13">Plays a central role in 2-thiolation of mcm(5)S(2)U at tRNA wobble positions of cytosolic tRNA(Lys), tRNA(Glu) and tRNA(Gln). Acts by mediating the C-terminal thiocarboxylation of the sulfur carrier URM1. Its N-terminus first activates URM1 as acyl-adenylate (-COAMP), then the persulfide sulfur on the catalytic cysteine is transferred to URM1 to form thiocarboxylation (-COSH) of its C-terminus. The reaction probably involves hydrogen sulfide that is generated from the persulfide intermediate and that acts as nucleophile towards URM1. Subsequently, a transient disulfide bond is formed. Does not use thiosulfate as sulfur donor; NFS1 probably acting as a sulfur donor for thiocarboxylation reactions.</text>
</comment>
<feature type="compositionally biased region" description="Basic residues" evidence="14">
    <location>
        <begin position="1494"/>
        <end position="1506"/>
    </location>
</feature>
<dbReference type="InterPro" id="IPR029052">
    <property type="entry name" value="Metallo-depent_PP-like"/>
</dbReference>
<keyword evidence="6 13" id="KW-0479">Metal-binding</keyword>
<feature type="region of interest" description="Disordered" evidence="14">
    <location>
        <begin position="1475"/>
        <end position="1506"/>
    </location>
</feature>
<feature type="transmembrane region" description="Helical" evidence="15">
    <location>
        <begin position="450"/>
        <end position="470"/>
    </location>
</feature>
<evidence type="ECO:0000256" key="3">
    <source>
        <dbReference type="ARBA" id="ARBA00022490"/>
    </source>
</evidence>
<feature type="compositionally biased region" description="Low complexity" evidence="14">
    <location>
        <begin position="1281"/>
        <end position="1296"/>
    </location>
</feature>
<sequence length="1506" mass="171766">MNNQNLSKDETARYSRQMLCPEIGKRGQLLLKSRSVLIVGAGGLGCPTSLYLTAAGIGRLGIVDSDVVETSNLHRQVLHSESTLGVPKVDSAIDRLQQLNSNVQFEKHQVRLSRNNALDIISKYDVIVDGTDNPMARYLLSDACVLLKKPLVSGSALRFEGQVTVYNFDLDTPCYRCVFPEPPPAGTVTNCADGGVLGVVPGIIGNLQAIEAIKIAADIPPAYAGILLLYDGLSGKFRNVQLRKRKDDCISCGKNPTITTDLMDYEKFCGVQCAKPVRILEQDERVTVQDYHEVLKSNQPHLLIDVRPQLQQDIIKLEHAVSIPLGVIVKSDGIEMVKDLIEDKFQGKNNSTRKIFVMCRRGIASQKAVRELKNKLSDEDNLEIKDIIGGLEKCKQIQLMSLPFSSVVLKEETNVALFELEEDVPKPYDSNKIEQICRISTCKMTTKTTIVLLFLVFLVSIFVAIFFNIINAANDANNLFIPNDSTIEADLSNPQVQLNEKFGNLFWFVHVTDTHFNVYNHKNRSKDLENFCHNILPMINPSVLVLTGDITDSRSPDPMGSDQHQQEWLTYNMTRHLCMEDNPNMKWLDIRGNHDNFNVYNSYNNYYKNFTVQGNMSEAGKSYRYEVVNPNRDSNIVNRYSFIAVDACLTPGIRRPFNFIGKLDSNELKRIERLKEESAHTNYTIWFGHYPTGSIANANDLRPLINGPYLCGHYHNFHGVTPQMISTQSQGYLEAELGDWKDNRRYRIGAIDGDLFTFVDFDYKRHYSDVPLIVITNPRSVLHQMELFEPFWRVYQSTHIRVLIFSSSKILHTNICISKMVPKSNGNNHDCLDTMELTHVHGPLWVASWSPIKYQKGLFYITVTATNNHHTNEVSNPFSLDRSKPSYTVTGRISLRVSFQSIGFVFFLGAITFSLLPLYMKMDYKELLALAEQKQNAINAFRLKKTGQSRLNQGPAQSAIAAFKARKEREEHERLIHARREKEHLLSLRAQNSKSLKKSKAMQMRTKDNDFSKISISEGEARDQEKMEEKIRKKGVKGKKERVKARIEMDQKLSGLTRRDRERLIAKMEQDEPIKVIAVNKKPKIAEIIANSKSVNGNKTQMSSPKRPPQPTLTYNELLNLAKEKSQVKVSLEDHIKSVVEASKQLQRPMTTKEKEASKELQRPMTAKEKERHNEERFFQKRVNKARLPTAEEIRRNNLTNKRKEPESEPEPYDPKPLNPSKGSKDPTTTVTNKTNQSYIPNMKMDQRIVPSVNGRNGDSNTYQPSPLKNVQPKRMDNQIPSRVPNTTSNSTRTPPIDNKRTDRERMPPPSSIHKKIASGTQLKSRPTVGSSRLQSSPPPYEPKSSSKNSYKSEVRNGSQMYRPRAYSPPPQPANSRLKLPPIGASYRRGMYPDYEPEIEDEEDEYDEEEDDEMADFIDDGPEYDGYDDEPEYSKAIRQMFNYDKRRYCIEDDDDIEEASFSQCMKEEKASLRAGIQEDLEDMQREEEEERAKAARRKSKLKANRR</sequence>
<dbReference type="SUPFAM" id="SSF69572">
    <property type="entry name" value="Activating enzymes of the ubiquitin-like proteins"/>
    <property type="match status" value="1"/>
</dbReference>
<protein>
    <recommendedName>
        <fullName evidence="13">Adenylyltransferase and sulfurtransferase MOCS3 homolog</fullName>
    </recommendedName>
    <alternativeName>
        <fullName evidence="13">UBA4 homolog</fullName>
    </alternativeName>
    <alternativeName>
        <fullName evidence="13">Ubiquitin-like protein activator 4 homolog</fullName>
    </alternativeName>
    <domain>
        <recommendedName>
            <fullName evidence="13">Adenylyltransferase</fullName>
            <ecNumber evidence="13">2.7.7.-</ecNumber>
        </recommendedName>
    </domain>
    <domain>
        <recommendedName>
            <fullName evidence="13">Sulfurtransferase</fullName>
            <ecNumber evidence="13">2.8.1.-</ecNumber>
        </recommendedName>
    </domain>
</protein>
<name>A0A9Q0RJA6_BLOTA</name>
<keyword evidence="7 13" id="KW-0547">Nucleotide-binding</keyword>
<evidence type="ECO:0000256" key="6">
    <source>
        <dbReference type="ARBA" id="ARBA00022723"/>
    </source>
</evidence>
<keyword evidence="5 13" id="KW-0819">tRNA processing</keyword>
<dbReference type="SMART" id="SM00784">
    <property type="entry name" value="SPT2"/>
    <property type="match status" value="1"/>
</dbReference>